<dbReference type="InterPro" id="IPR003954">
    <property type="entry name" value="RRM_euk-type"/>
</dbReference>
<dbReference type="Proteomes" id="UP000807716">
    <property type="component" value="Unassembled WGS sequence"/>
</dbReference>
<feature type="domain" description="RRM" evidence="11">
    <location>
        <begin position="37"/>
        <end position="127"/>
    </location>
</feature>
<dbReference type="InterPro" id="IPR000504">
    <property type="entry name" value="RRM_dom"/>
</dbReference>
<dbReference type="InterPro" id="IPR013979">
    <property type="entry name" value="TIF_beta_prop-like"/>
</dbReference>
<keyword evidence="4" id="KW-0853">WD repeat</keyword>
<dbReference type="GO" id="GO:0003743">
    <property type="term" value="F:translation initiation factor activity"/>
    <property type="evidence" value="ECO:0007669"/>
    <property type="project" value="UniProtKB-UniRule"/>
</dbReference>
<proteinExistence type="inferred from homology"/>
<comment type="subcellular location">
    <subcellularLocation>
        <location evidence="1 8 9">Cytoplasm</location>
    </subcellularLocation>
</comment>
<dbReference type="SUPFAM" id="SSF82171">
    <property type="entry name" value="DPP6 N-terminal domain-like"/>
    <property type="match status" value="1"/>
</dbReference>
<organism evidence="12 13">
    <name type="scientific">Actinomortierella ambigua</name>
    <dbReference type="NCBI Taxonomy" id="1343610"/>
    <lineage>
        <taxon>Eukaryota</taxon>
        <taxon>Fungi</taxon>
        <taxon>Fungi incertae sedis</taxon>
        <taxon>Mucoromycota</taxon>
        <taxon>Mortierellomycotina</taxon>
        <taxon>Mortierellomycetes</taxon>
        <taxon>Mortierellales</taxon>
        <taxon>Mortierellaceae</taxon>
        <taxon>Actinomortierella</taxon>
    </lineage>
</organism>
<dbReference type="PANTHER" id="PTHR14068">
    <property type="entry name" value="EUKARYOTIC TRANSLATION INITIATION FACTOR 3 EIF3 -RELATED"/>
    <property type="match status" value="1"/>
</dbReference>
<comment type="caution">
    <text evidence="12">The sequence shown here is derived from an EMBL/GenBank/DDBJ whole genome shotgun (WGS) entry which is preliminary data.</text>
</comment>
<dbReference type="InterPro" id="IPR015943">
    <property type="entry name" value="WD40/YVTN_repeat-like_dom_sf"/>
</dbReference>
<dbReference type="PANTHER" id="PTHR14068:SF0">
    <property type="entry name" value="EUKARYOTIC TRANSLATION INITIATION FACTOR 3 SUBUNIT B"/>
    <property type="match status" value="1"/>
</dbReference>
<comment type="function">
    <text evidence="9">Component of the eukaryotic translation initiation factor 3 (eIF-3) complex, which is involved in protein synthesis and, together with other initiation factors, stimulates binding of mRNA and methionyl-tRNAi to the 40S ribosome.</text>
</comment>
<dbReference type="GO" id="GO:0005852">
    <property type="term" value="C:eukaryotic translation initiation factor 3 complex"/>
    <property type="evidence" value="ECO:0007669"/>
    <property type="project" value="UniProtKB-UniRule"/>
</dbReference>
<feature type="compositionally biased region" description="Low complexity" evidence="10">
    <location>
        <begin position="710"/>
        <end position="720"/>
    </location>
</feature>
<feature type="region of interest" description="Disordered" evidence="10">
    <location>
        <begin position="710"/>
        <end position="729"/>
    </location>
</feature>
<dbReference type="Gene3D" id="2.130.10.10">
    <property type="entry name" value="YVTN repeat-like/Quinoprotein amine dehydrogenase"/>
    <property type="match status" value="2"/>
</dbReference>
<evidence type="ECO:0000256" key="5">
    <source>
        <dbReference type="ARBA" id="ARBA00022737"/>
    </source>
</evidence>
<dbReference type="GO" id="GO:0003723">
    <property type="term" value="F:RNA binding"/>
    <property type="evidence" value="ECO:0007669"/>
    <property type="project" value="UniProtKB-UniRule"/>
</dbReference>
<dbReference type="FunFam" id="3.30.70.330:FF:000235">
    <property type="entry name" value="Eukaryotic translation initiation factor 3 subunit B"/>
    <property type="match status" value="1"/>
</dbReference>
<dbReference type="PIRSF" id="PIRSF036424">
    <property type="entry name" value="eIF3b"/>
    <property type="match status" value="1"/>
</dbReference>
<dbReference type="Pfam" id="PF08662">
    <property type="entry name" value="eIF2A"/>
    <property type="match status" value="2"/>
</dbReference>
<evidence type="ECO:0000256" key="7">
    <source>
        <dbReference type="ARBA" id="ARBA00022917"/>
    </source>
</evidence>
<keyword evidence="5" id="KW-0677">Repeat</keyword>
<dbReference type="GO" id="GO:0031369">
    <property type="term" value="F:translation initiation factor binding"/>
    <property type="evidence" value="ECO:0007669"/>
    <property type="project" value="InterPro"/>
</dbReference>
<dbReference type="FunFam" id="2.130.10.10:FF:000419">
    <property type="entry name" value="Eukaryotic translation initiation factor 3 subunit B"/>
    <property type="match status" value="1"/>
</dbReference>
<keyword evidence="6 8" id="KW-0694">RNA-binding</keyword>
<keyword evidence="13" id="KW-1185">Reference proteome</keyword>
<dbReference type="InterPro" id="IPR035979">
    <property type="entry name" value="RBD_domain_sf"/>
</dbReference>
<evidence type="ECO:0000256" key="6">
    <source>
        <dbReference type="ARBA" id="ARBA00022884"/>
    </source>
</evidence>
<comment type="subunit">
    <text evidence="8 9">Component of the eukaryotic translation initiation factor 3 (eIF-3) complex.</text>
</comment>
<dbReference type="SUPFAM" id="SSF54928">
    <property type="entry name" value="RNA-binding domain, RBD"/>
    <property type="match status" value="1"/>
</dbReference>
<dbReference type="SMART" id="SM00361">
    <property type="entry name" value="RRM_1"/>
    <property type="match status" value="1"/>
</dbReference>
<dbReference type="HAMAP" id="MF_03001">
    <property type="entry name" value="eIF3b"/>
    <property type="match status" value="1"/>
</dbReference>
<evidence type="ECO:0000256" key="8">
    <source>
        <dbReference type="HAMAP-Rule" id="MF_03001"/>
    </source>
</evidence>
<dbReference type="EMBL" id="JAAAJB010000409">
    <property type="protein sequence ID" value="KAG0256463.1"/>
    <property type="molecule type" value="Genomic_DNA"/>
</dbReference>
<sequence>MAPPRFDLNNLPESEEDIDFSDIEERYQLSFEEGFDNVVVVDNVPEVNEAKEEKLIGFLRKIFKNVGEIRPGHFVMPKAVNEKGELMSKGYMFIEFETAEQAVNAVKLIDGYKMDRSHTLAVNRFTDVEKYTNVEEDFVAPEEIPFEEKEHLKSWLADEMGRDQMVVYRGNEVSVLWNMQKEQSHVAHSKTHWTETYVQWSPLGTYLTTFHQQGIALWGGESWNKIIRFVHPGVKLVDYSPSERYLVSWSNEPIVIPEDNYHGPFSTEDEGNQIAIWDVKSGALLRTFPSLAPTSPNARPTVSWPVFKWSASERYFARLTPGVQISVYEAPSMGLLNKKSIKVDGVVDFEWAPMSDADRELAKSGKPKDDMLAYWTPEANNQPARVTLMSIPTQQIVRTKNLFNVADCKLHWQNRGDFLCVKVDRQAKNKKVTSSNLEVFRVREKDIPVEVVEIKETILAFAWEPKGERFAIITTSDPNFGSAAPGTTTLKTSASFYYLDKGKGKDTLQSFKLIKTLPGKSCNTIFWSPKGRNVVLATLRSQTVWDIEFYDLDFEPLDSQATKVPTGGEKDPSAYLRLLATGEHYGVTDIEWDPSGRFLATSASVWRHTMENGFQLWDFKGQLLYKENLDKFKQLIWRPRPRTLLSKDQIKNIRKTLKQYSERFDEMDMMSSSQVSSAERQRRRKLLEDWTNWRKHVEADLASERAAIGAPAPALAQATASDEDNEEVDEWVEEVIDEKEEIVA</sequence>
<evidence type="ECO:0000256" key="3">
    <source>
        <dbReference type="ARBA" id="ARBA00022540"/>
    </source>
</evidence>
<protein>
    <recommendedName>
        <fullName evidence="8">Eukaryotic translation initiation factor 3 subunit B</fullName>
        <shortName evidence="8">eIF3b</shortName>
    </recommendedName>
    <alternativeName>
        <fullName evidence="8">Eukaryotic translation initiation factor 3 90 kDa subunit homolog</fullName>
        <shortName evidence="8">eIF3 p90</shortName>
    </alternativeName>
    <alternativeName>
        <fullName evidence="8">Translation initiation factor eIF3, p90 subunit homolog</fullName>
    </alternativeName>
</protein>
<evidence type="ECO:0000256" key="1">
    <source>
        <dbReference type="ARBA" id="ARBA00004496"/>
    </source>
</evidence>
<dbReference type="GO" id="GO:0001732">
    <property type="term" value="P:formation of cytoplasmic translation initiation complex"/>
    <property type="evidence" value="ECO:0007669"/>
    <property type="project" value="UniProtKB-UniRule"/>
</dbReference>
<dbReference type="GO" id="GO:0033290">
    <property type="term" value="C:eukaryotic 48S preinitiation complex"/>
    <property type="evidence" value="ECO:0007669"/>
    <property type="project" value="UniProtKB-UniRule"/>
</dbReference>
<dbReference type="SMART" id="SM00360">
    <property type="entry name" value="RRM"/>
    <property type="match status" value="1"/>
</dbReference>
<gene>
    <name evidence="8 12" type="primary">PRT1</name>
    <name evidence="12" type="ORF">DFQ27_005705</name>
</gene>
<name>A0A9P6U286_9FUNG</name>
<comment type="similarity">
    <text evidence="8 9">Belongs to the eIF-3 subunit B family.</text>
</comment>
<evidence type="ECO:0000313" key="13">
    <source>
        <dbReference type="Proteomes" id="UP000807716"/>
    </source>
</evidence>
<keyword evidence="3 8" id="KW-0396">Initiation factor</keyword>
<dbReference type="OrthoDB" id="10250414at2759"/>
<keyword evidence="7 8" id="KW-0648">Protein biosynthesis</keyword>
<evidence type="ECO:0000256" key="2">
    <source>
        <dbReference type="ARBA" id="ARBA00022490"/>
    </source>
</evidence>
<dbReference type="Gene3D" id="3.30.70.330">
    <property type="match status" value="1"/>
</dbReference>
<keyword evidence="2 8" id="KW-0963">Cytoplasm</keyword>
<dbReference type="AlphaFoldDB" id="A0A9P6U286"/>
<dbReference type="InterPro" id="IPR011400">
    <property type="entry name" value="EIF3B"/>
</dbReference>
<evidence type="ECO:0000256" key="4">
    <source>
        <dbReference type="ARBA" id="ARBA00022574"/>
    </source>
</evidence>
<dbReference type="GO" id="GO:0016282">
    <property type="term" value="C:eukaryotic 43S preinitiation complex"/>
    <property type="evidence" value="ECO:0007669"/>
    <property type="project" value="UniProtKB-UniRule"/>
</dbReference>
<evidence type="ECO:0000256" key="10">
    <source>
        <dbReference type="SAM" id="MobiDB-lite"/>
    </source>
</evidence>
<evidence type="ECO:0000313" key="12">
    <source>
        <dbReference type="EMBL" id="KAG0256463.1"/>
    </source>
</evidence>
<dbReference type="PROSITE" id="PS50102">
    <property type="entry name" value="RRM"/>
    <property type="match status" value="1"/>
</dbReference>
<dbReference type="InterPro" id="IPR034363">
    <property type="entry name" value="eIF3B_RRM"/>
</dbReference>
<evidence type="ECO:0000259" key="11">
    <source>
        <dbReference type="PROSITE" id="PS50102"/>
    </source>
</evidence>
<comment type="function">
    <text evidence="8">RNA-binding component of the eukaryotic translation initiation factor 3 (eIF-3) complex, which is involved in protein synthesis of a specialized repertoire of mRNAs and, together with other initiation factors, stimulates binding of mRNA and methionyl-tRNAi to the 40S ribosome. The eIF-3 complex specifically targets and initiates translation of a subset of mRNAs involved in cell proliferation.</text>
</comment>
<evidence type="ECO:0000256" key="9">
    <source>
        <dbReference type="PIRNR" id="PIRNR036424"/>
    </source>
</evidence>
<dbReference type="InterPro" id="IPR012677">
    <property type="entry name" value="Nucleotide-bd_a/b_plait_sf"/>
</dbReference>
<accession>A0A9P6U286</accession>
<reference evidence="12" key="1">
    <citation type="journal article" date="2020" name="Fungal Divers.">
        <title>Resolving the Mortierellaceae phylogeny through synthesis of multi-gene phylogenetics and phylogenomics.</title>
        <authorList>
            <person name="Vandepol N."/>
            <person name="Liber J."/>
            <person name="Desiro A."/>
            <person name="Na H."/>
            <person name="Kennedy M."/>
            <person name="Barry K."/>
            <person name="Grigoriev I.V."/>
            <person name="Miller A.N."/>
            <person name="O'Donnell K."/>
            <person name="Stajich J.E."/>
            <person name="Bonito G."/>
        </authorList>
    </citation>
    <scope>NUCLEOTIDE SEQUENCE</scope>
    <source>
        <strain evidence="12">BC1065</strain>
    </source>
</reference>
<dbReference type="CDD" id="cd12278">
    <property type="entry name" value="RRM_eIF3B"/>
    <property type="match status" value="1"/>
</dbReference>